<keyword evidence="1" id="KW-1133">Transmembrane helix</keyword>
<keyword evidence="1" id="KW-0812">Transmembrane</keyword>
<organism evidence="2 3">
    <name type="scientific">Pseudoalteromonas ulvae</name>
    <dbReference type="NCBI Taxonomy" id="107327"/>
    <lineage>
        <taxon>Bacteria</taxon>
        <taxon>Pseudomonadati</taxon>
        <taxon>Pseudomonadota</taxon>
        <taxon>Gammaproteobacteria</taxon>
        <taxon>Alteromonadales</taxon>
        <taxon>Pseudoalteromonadaceae</taxon>
        <taxon>Pseudoalteromonas</taxon>
    </lineage>
</organism>
<evidence type="ECO:0000256" key="1">
    <source>
        <dbReference type="SAM" id="Phobius"/>
    </source>
</evidence>
<dbReference type="EMBL" id="MWPV01000002">
    <property type="protein sequence ID" value="OUL58524.1"/>
    <property type="molecule type" value="Genomic_DNA"/>
</dbReference>
<keyword evidence="1" id="KW-0472">Membrane</keyword>
<protein>
    <recommendedName>
        <fullName evidence="4">DUF3379 domain-containing protein</fullName>
    </recommendedName>
</protein>
<keyword evidence="3" id="KW-1185">Reference proteome</keyword>
<evidence type="ECO:0008006" key="4">
    <source>
        <dbReference type="Google" id="ProtNLM"/>
    </source>
</evidence>
<dbReference type="OrthoDB" id="6195578at2"/>
<dbReference type="Pfam" id="PF11859">
    <property type="entry name" value="DUF3379"/>
    <property type="match status" value="1"/>
</dbReference>
<comment type="caution">
    <text evidence="2">The sequence shown here is derived from an EMBL/GenBank/DDBJ whole genome shotgun (WGS) entry which is preliminary data.</text>
</comment>
<reference evidence="2 3" key="1">
    <citation type="submission" date="2017-02" db="EMBL/GenBank/DDBJ databases">
        <title>Pseudoalteromonas ulvae TC14 Genome.</title>
        <authorList>
            <person name="Molmeret M."/>
        </authorList>
    </citation>
    <scope>NUCLEOTIDE SEQUENCE [LARGE SCALE GENOMIC DNA]</scope>
    <source>
        <strain evidence="2">TC14</strain>
    </source>
</reference>
<dbReference type="InterPro" id="IPR021806">
    <property type="entry name" value="DUF3379"/>
</dbReference>
<dbReference type="RefSeq" id="WP_086743826.1">
    <property type="nucleotide sequence ID" value="NZ_MWPV01000002.1"/>
</dbReference>
<dbReference type="AlphaFoldDB" id="A0A244CSD9"/>
<evidence type="ECO:0000313" key="3">
    <source>
        <dbReference type="Proteomes" id="UP000194841"/>
    </source>
</evidence>
<accession>A0A244CSD9</accession>
<proteinExistence type="predicted"/>
<evidence type="ECO:0000313" key="2">
    <source>
        <dbReference type="EMBL" id="OUL58524.1"/>
    </source>
</evidence>
<gene>
    <name evidence="2" type="ORF">B1199_09385</name>
</gene>
<feature type="transmembrane region" description="Helical" evidence="1">
    <location>
        <begin position="79"/>
        <end position="98"/>
    </location>
</feature>
<dbReference type="Proteomes" id="UP000194841">
    <property type="component" value="Unassembled WGS sequence"/>
</dbReference>
<sequence length="235" mass="26678">MDELEFRRRLYAQPSEVSDELHEFANNDAERQQFLNDIQQLDAQLHDALSIEVPDNLADKILLNQRLNEHKQYKRRGRVHLAIAASVAFAFGIIFNLYNPAAPLNLEQHALDHVYHELASLTNTDQQFPIEQVNAKLASFGGQLTNVPGDVSYLTFCNFKSQKSLHMVLNTQSGPVTLFIIPANNQRESSSQFADQRFNGSIYQSASATIIMLGENNTQLQPLQNQIKDNLIWQI</sequence>
<name>A0A244CSD9_PSEDV</name>